<sequence>MLTSLSFPLYFQNPNNYSITLSKKPPISPSINKYMDLESEAGDKIPIESNSKTLIGRELGLGFGSSATDQTISRRHLSLRPIDEQRVGFEVMGKNPICICEGIDGERRVYKNSEKGELRIGDRVSLSLKKPCFWVLKRRERENEEEEDEEKRRVLDAVERREKRTCERRRDKEEKMKAVVVDGGDDEEIGYVDVSGIDPVKEFGFLVKGHEFDQYPKKRILAVKNWNWFLDEPNNDNDDDETIDEATSSKAKKSRVRTKKGGSNDDDDQEWAGESEEENVVVAKRGSAKRPKYSTRSKDPKRPRNDVSKKDAKIHKDEIEEEDEEDETLGGFIIDDEGEEEEVEDEESEEEFDDEEEEEE</sequence>
<dbReference type="Proteomes" id="UP000243459">
    <property type="component" value="Chromosome 1"/>
</dbReference>
<accession>A0A5P1FV60</accession>
<feature type="compositionally biased region" description="Acidic residues" evidence="1">
    <location>
        <begin position="319"/>
        <end position="360"/>
    </location>
</feature>
<evidence type="ECO:0000313" key="3">
    <source>
        <dbReference type="Proteomes" id="UP000243459"/>
    </source>
</evidence>
<gene>
    <name evidence="2" type="ORF">A4U43_C01F23500</name>
</gene>
<feature type="compositionally biased region" description="Basic and acidic residues" evidence="1">
    <location>
        <begin position="296"/>
        <end position="318"/>
    </location>
</feature>
<proteinExistence type="predicted"/>
<dbReference type="PANTHER" id="PTHR37733">
    <property type="entry name" value="SMAD/FHA DOMAIN-CONTAINING PROTEIN"/>
    <property type="match status" value="1"/>
</dbReference>
<feature type="compositionally biased region" description="Basic residues" evidence="1">
    <location>
        <begin position="286"/>
        <end position="295"/>
    </location>
</feature>
<protein>
    <recommendedName>
        <fullName evidence="4">FHA domain-containing protein</fullName>
    </recommendedName>
</protein>
<dbReference type="EMBL" id="CM007381">
    <property type="protein sequence ID" value="ONK80939.1"/>
    <property type="molecule type" value="Genomic_DNA"/>
</dbReference>
<organism evidence="2 3">
    <name type="scientific">Asparagus officinalis</name>
    <name type="common">Garden asparagus</name>
    <dbReference type="NCBI Taxonomy" id="4686"/>
    <lineage>
        <taxon>Eukaryota</taxon>
        <taxon>Viridiplantae</taxon>
        <taxon>Streptophyta</taxon>
        <taxon>Embryophyta</taxon>
        <taxon>Tracheophyta</taxon>
        <taxon>Spermatophyta</taxon>
        <taxon>Magnoliopsida</taxon>
        <taxon>Liliopsida</taxon>
        <taxon>Asparagales</taxon>
        <taxon>Asparagaceae</taxon>
        <taxon>Asparagoideae</taxon>
        <taxon>Asparagus</taxon>
    </lineage>
</organism>
<feature type="compositionally biased region" description="Acidic residues" evidence="1">
    <location>
        <begin position="233"/>
        <end position="244"/>
    </location>
</feature>
<dbReference type="SUPFAM" id="SSF49879">
    <property type="entry name" value="SMAD/FHA domain"/>
    <property type="match status" value="1"/>
</dbReference>
<dbReference type="Gramene" id="ONK80939">
    <property type="protein sequence ID" value="ONK80939"/>
    <property type="gene ID" value="A4U43_C01F23500"/>
</dbReference>
<name>A0A5P1FV60_ASPOF</name>
<feature type="region of interest" description="Disordered" evidence="1">
    <location>
        <begin position="232"/>
        <end position="360"/>
    </location>
</feature>
<evidence type="ECO:0000256" key="1">
    <source>
        <dbReference type="SAM" id="MobiDB-lite"/>
    </source>
</evidence>
<dbReference type="PANTHER" id="PTHR37733:SF1">
    <property type="entry name" value="SMAD_FHA DOMAIN-CONTAINING PROTEIN"/>
    <property type="match status" value="1"/>
</dbReference>
<dbReference type="OrthoDB" id="688570at2759"/>
<evidence type="ECO:0008006" key="4">
    <source>
        <dbReference type="Google" id="ProtNLM"/>
    </source>
</evidence>
<dbReference type="Gene3D" id="2.60.200.20">
    <property type="match status" value="1"/>
</dbReference>
<dbReference type="CDD" id="cd22671">
    <property type="entry name" value="FHA_APTX-like"/>
    <property type="match status" value="1"/>
</dbReference>
<feature type="compositionally biased region" description="Acidic residues" evidence="1">
    <location>
        <begin position="264"/>
        <end position="279"/>
    </location>
</feature>
<dbReference type="InterPro" id="IPR008984">
    <property type="entry name" value="SMAD_FHA_dom_sf"/>
</dbReference>
<dbReference type="AlphaFoldDB" id="A0A5P1FV60"/>
<dbReference type="OMA" id="MGHEFDS"/>
<keyword evidence="3" id="KW-1185">Reference proteome</keyword>
<evidence type="ECO:0000313" key="2">
    <source>
        <dbReference type="EMBL" id="ONK80939.1"/>
    </source>
</evidence>
<feature type="compositionally biased region" description="Basic residues" evidence="1">
    <location>
        <begin position="250"/>
        <end position="260"/>
    </location>
</feature>
<reference evidence="3" key="1">
    <citation type="journal article" date="2017" name="Nat. Commun.">
        <title>The asparagus genome sheds light on the origin and evolution of a young Y chromosome.</title>
        <authorList>
            <person name="Harkess A."/>
            <person name="Zhou J."/>
            <person name="Xu C."/>
            <person name="Bowers J.E."/>
            <person name="Van der Hulst R."/>
            <person name="Ayyampalayam S."/>
            <person name="Mercati F."/>
            <person name="Riccardi P."/>
            <person name="McKain M.R."/>
            <person name="Kakrana A."/>
            <person name="Tang H."/>
            <person name="Ray J."/>
            <person name="Groenendijk J."/>
            <person name="Arikit S."/>
            <person name="Mathioni S.M."/>
            <person name="Nakano M."/>
            <person name="Shan H."/>
            <person name="Telgmann-Rauber A."/>
            <person name="Kanno A."/>
            <person name="Yue Z."/>
            <person name="Chen H."/>
            <person name="Li W."/>
            <person name="Chen Y."/>
            <person name="Xu X."/>
            <person name="Zhang Y."/>
            <person name="Luo S."/>
            <person name="Chen H."/>
            <person name="Gao J."/>
            <person name="Mao Z."/>
            <person name="Pires J.C."/>
            <person name="Luo M."/>
            <person name="Kudrna D."/>
            <person name="Wing R.A."/>
            <person name="Meyers B.C."/>
            <person name="Yi K."/>
            <person name="Kong H."/>
            <person name="Lavrijsen P."/>
            <person name="Sunseri F."/>
            <person name="Falavigna A."/>
            <person name="Ye Y."/>
            <person name="Leebens-Mack J.H."/>
            <person name="Chen G."/>
        </authorList>
    </citation>
    <scope>NUCLEOTIDE SEQUENCE [LARGE SCALE GENOMIC DNA]</scope>
    <source>
        <strain evidence="3">cv. DH0086</strain>
    </source>
</reference>